<name>A0A9D1VQ36_9BACT</name>
<reference evidence="2" key="2">
    <citation type="submission" date="2021-04" db="EMBL/GenBank/DDBJ databases">
        <authorList>
            <person name="Gilroy R."/>
        </authorList>
    </citation>
    <scope>NUCLEOTIDE SEQUENCE</scope>
    <source>
        <strain evidence="2">ChiHjej12B11-16260</strain>
    </source>
</reference>
<feature type="transmembrane region" description="Helical" evidence="1">
    <location>
        <begin position="73"/>
        <end position="94"/>
    </location>
</feature>
<reference evidence="2" key="1">
    <citation type="journal article" date="2021" name="PeerJ">
        <title>Extensive microbial diversity within the chicken gut microbiome revealed by metagenomics and culture.</title>
        <authorList>
            <person name="Gilroy R."/>
            <person name="Ravi A."/>
            <person name="Getino M."/>
            <person name="Pursley I."/>
            <person name="Horton D.L."/>
            <person name="Alikhan N.F."/>
            <person name="Baker D."/>
            <person name="Gharbi K."/>
            <person name="Hall N."/>
            <person name="Watson M."/>
            <person name="Adriaenssens E.M."/>
            <person name="Foster-Nyarko E."/>
            <person name="Jarju S."/>
            <person name="Secka A."/>
            <person name="Antonio M."/>
            <person name="Oren A."/>
            <person name="Chaudhuri R.R."/>
            <person name="La Ragione R."/>
            <person name="Hildebrand F."/>
            <person name="Pallen M.J."/>
        </authorList>
    </citation>
    <scope>NUCLEOTIDE SEQUENCE</scope>
    <source>
        <strain evidence="2">ChiHjej12B11-16260</strain>
    </source>
</reference>
<evidence type="ECO:0000256" key="1">
    <source>
        <dbReference type="SAM" id="Phobius"/>
    </source>
</evidence>
<keyword evidence="1" id="KW-1133">Transmembrane helix</keyword>
<comment type="caution">
    <text evidence="2">The sequence shown here is derived from an EMBL/GenBank/DDBJ whole genome shotgun (WGS) entry which is preliminary data.</text>
</comment>
<protein>
    <submittedName>
        <fullName evidence="2">Uncharacterized protein</fullName>
    </submittedName>
</protein>
<proteinExistence type="predicted"/>
<organism evidence="2 3">
    <name type="scientific">Candidatus Barnesiella excrementipullorum</name>
    <dbReference type="NCBI Taxonomy" id="2838479"/>
    <lineage>
        <taxon>Bacteria</taxon>
        <taxon>Pseudomonadati</taxon>
        <taxon>Bacteroidota</taxon>
        <taxon>Bacteroidia</taxon>
        <taxon>Bacteroidales</taxon>
        <taxon>Barnesiellaceae</taxon>
        <taxon>Barnesiella</taxon>
    </lineage>
</organism>
<keyword evidence="1" id="KW-0472">Membrane</keyword>
<dbReference type="EMBL" id="DXFB01000040">
    <property type="protein sequence ID" value="HIX44900.1"/>
    <property type="molecule type" value="Genomic_DNA"/>
</dbReference>
<sequence>MMIDRCNIDQYVERFFAGDTTAAEEEAIYRFFAAGKIPRHLRRYKKMFAWYAGRMPYDPSEILSIKQKRREKAIFWSAAAAVAAIVTSLSFALINNSSSIQREYKIYEGSYVEVDGRKIRDLRVIMPQIRKIESHCNYITMSLDIDNDPRFAALHSEAARLLTENHHIEQTVNK</sequence>
<keyword evidence="1" id="KW-0812">Transmembrane</keyword>
<gene>
    <name evidence="2" type="ORF">H9982_01630</name>
</gene>
<evidence type="ECO:0000313" key="3">
    <source>
        <dbReference type="Proteomes" id="UP000824246"/>
    </source>
</evidence>
<dbReference type="Proteomes" id="UP000824246">
    <property type="component" value="Unassembled WGS sequence"/>
</dbReference>
<dbReference type="AlphaFoldDB" id="A0A9D1VQ36"/>
<evidence type="ECO:0000313" key="2">
    <source>
        <dbReference type="EMBL" id="HIX44900.1"/>
    </source>
</evidence>
<accession>A0A9D1VQ36</accession>